<dbReference type="SUPFAM" id="SSF103481">
    <property type="entry name" value="Multidrug resistance efflux transporter EmrE"/>
    <property type="match status" value="1"/>
</dbReference>
<dbReference type="EMBL" id="CAADID010000003">
    <property type="protein sequence ID" value="VFR58139.1"/>
    <property type="molecule type" value="Genomic_DNA"/>
</dbReference>
<evidence type="ECO:0000256" key="1">
    <source>
        <dbReference type="ARBA" id="ARBA00004651"/>
    </source>
</evidence>
<feature type="transmembrane region" description="Helical" evidence="7">
    <location>
        <begin position="85"/>
        <end position="104"/>
    </location>
</feature>
<evidence type="ECO:0000256" key="7">
    <source>
        <dbReference type="SAM" id="Phobius"/>
    </source>
</evidence>
<keyword evidence="3" id="KW-1003">Cell membrane</keyword>
<evidence type="ECO:0000256" key="2">
    <source>
        <dbReference type="ARBA" id="ARBA00022448"/>
    </source>
</evidence>
<comment type="subcellular location">
    <subcellularLocation>
        <location evidence="1">Cell membrane</location>
        <topology evidence="1">Multi-pass membrane protein</topology>
    </subcellularLocation>
</comment>
<feature type="transmembrane region" description="Helical" evidence="7">
    <location>
        <begin position="58"/>
        <end position="79"/>
    </location>
</feature>
<proteinExistence type="predicted"/>
<dbReference type="InterPro" id="IPR000390">
    <property type="entry name" value="Small_drug/metabolite_transptr"/>
</dbReference>
<reference evidence="8" key="1">
    <citation type="submission" date="2019-03" db="EMBL/GenBank/DDBJ databases">
        <authorList>
            <person name="Danneels B."/>
        </authorList>
    </citation>
    <scope>NUCLEOTIDE SEQUENCE</scope>
</reference>
<dbReference type="GO" id="GO:0005886">
    <property type="term" value="C:plasma membrane"/>
    <property type="evidence" value="ECO:0007669"/>
    <property type="project" value="UniProtKB-SubCell"/>
</dbReference>
<evidence type="ECO:0000313" key="8">
    <source>
        <dbReference type="EMBL" id="VFR24127.1"/>
    </source>
</evidence>
<evidence type="ECO:0000256" key="4">
    <source>
        <dbReference type="ARBA" id="ARBA00022692"/>
    </source>
</evidence>
<dbReference type="PANTHER" id="PTHR30561">
    <property type="entry name" value="SMR FAMILY PROTON-DEPENDENT DRUG EFFLUX TRANSPORTER SUGE"/>
    <property type="match status" value="1"/>
</dbReference>
<dbReference type="PANTHER" id="PTHR30561:SF1">
    <property type="entry name" value="MULTIDRUG TRANSPORTER EMRE"/>
    <property type="match status" value="1"/>
</dbReference>
<sequence>MNPYVLLGGAIACEVVATTLLKASNGFSRLWPSVGTVLGYAVSFYLLSLTLRTVPTGIAYAIWSGVGVVLISLAAWAVHGQKLDGAAVAGIALIVSGVLVINLFSKAGH</sequence>
<dbReference type="EMBL" id="CAADHY010000018">
    <property type="protein sequence ID" value="VFR24127.1"/>
    <property type="molecule type" value="Genomic_DNA"/>
</dbReference>
<gene>
    <name evidence="8" type="ORF">AMP9_1632</name>
    <name evidence="9" type="ORF">ANT2_1660</name>
    <name evidence="10" type="ORF">ANT3_1662</name>
</gene>
<evidence type="ECO:0000256" key="6">
    <source>
        <dbReference type="ARBA" id="ARBA00023136"/>
    </source>
</evidence>
<dbReference type="Pfam" id="PF00893">
    <property type="entry name" value="Multi_Drug_Res"/>
    <property type="match status" value="1"/>
</dbReference>
<dbReference type="Gene3D" id="1.10.3730.20">
    <property type="match status" value="1"/>
</dbReference>
<dbReference type="InterPro" id="IPR045324">
    <property type="entry name" value="Small_multidrug_res"/>
</dbReference>
<dbReference type="GO" id="GO:0015220">
    <property type="term" value="F:choline transmembrane transporter activity"/>
    <property type="evidence" value="ECO:0007669"/>
    <property type="project" value="TreeGrafter"/>
</dbReference>
<evidence type="ECO:0000256" key="5">
    <source>
        <dbReference type="ARBA" id="ARBA00022989"/>
    </source>
</evidence>
<keyword evidence="6 7" id="KW-0472">Membrane</keyword>
<dbReference type="InterPro" id="IPR037185">
    <property type="entry name" value="EmrE-like"/>
</dbReference>
<organism evidence="8">
    <name type="scientific">plant metagenome</name>
    <dbReference type="NCBI Taxonomy" id="1297885"/>
    <lineage>
        <taxon>unclassified sequences</taxon>
        <taxon>metagenomes</taxon>
        <taxon>organismal metagenomes</taxon>
    </lineage>
</organism>
<dbReference type="EMBL" id="CAADIG010000015">
    <property type="protein sequence ID" value="VFR43604.1"/>
    <property type="molecule type" value="Genomic_DNA"/>
</dbReference>
<keyword evidence="5 7" id="KW-1133">Transmembrane helix</keyword>
<keyword evidence="2" id="KW-0813">Transport</keyword>
<dbReference type="GO" id="GO:0015297">
    <property type="term" value="F:antiporter activity"/>
    <property type="evidence" value="ECO:0007669"/>
    <property type="project" value="TreeGrafter"/>
</dbReference>
<evidence type="ECO:0000313" key="10">
    <source>
        <dbReference type="EMBL" id="VFR58139.1"/>
    </source>
</evidence>
<feature type="transmembrane region" description="Helical" evidence="7">
    <location>
        <begin position="33"/>
        <end position="51"/>
    </location>
</feature>
<dbReference type="GO" id="GO:0031460">
    <property type="term" value="P:glycine betaine transport"/>
    <property type="evidence" value="ECO:0007669"/>
    <property type="project" value="TreeGrafter"/>
</dbReference>
<evidence type="ECO:0000313" key="9">
    <source>
        <dbReference type="EMBL" id="VFR43604.1"/>
    </source>
</evidence>
<name>A0A484PHZ0_9ZZZZ</name>
<accession>A0A484PHZ0</accession>
<keyword evidence="4 7" id="KW-0812">Transmembrane</keyword>
<dbReference type="FunFam" id="1.10.3730.20:FF:000001">
    <property type="entry name" value="Quaternary ammonium compound resistance transporter SugE"/>
    <property type="match status" value="1"/>
</dbReference>
<evidence type="ECO:0000256" key="3">
    <source>
        <dbReference type="ARBA" id="ARBA00022475"/>
    </source>
</evidence>
<dbReference type="GO" id="GO:0015199">
    <property type="term" value="F:amino-acid betaine transmembrane transporter activity"/>
    <property type="evidence" value="ECO:0007669"/>
    <property type="project" value="TreeGrafter"/>
</dbReference>
<protein>
    <submittedName>
        <fullName evidence="8">Ethidium bromide-methyl viologen resistance protein EmrE</fullName>
    </submittedName>
</protein>
<dbReference type="AlphaFoldDB" id="A0A484PHZ0"/>